<organism evidence="1 2">
    <name type="scientific">Geothrix edaphica</name>
    <dbReference type="NCBI Taxonomy" id="2927976"/>
    <lineage>
        <taxon>Bacteria</taxon>
        <taxon>Pseudomonadati</taxon>
        <taxon>Acidobacteriota</taxon>
        <taxon>Holophagae</taxon>
        <taxon>Holophagales</taxon>
        <taxon>Holophagaceae</taxon>
        <taxon>Geothrix</taxon>
    </lineage>
</organism>
<proteinExistence type="predicted"/>
<dbReference type="Proteomes" id="UP001165044">
    <property type="component" value="Unassembled WGS sequence"/>
</dbReference>
<evidence type="ECO:0008006" key="3">
    <source>
        <dbReference type="Google" id="ProtNLM"/>
    </source>
</evidence>
<evidence type="ECO:0000313" key="1">
    <source>
        <dbReference type="EMBL" id="GLH65788.1"/>
    </source>
</evidence>
<reference evidence="1" key="1">
    <citation type="journal article" date="2023" name="Antonie Van Leeuwenhoek">
        <title>Mesoterricola silvestris gen. nov., sp. nov., Mesoterricola sediminis sp. nov., Geothrix oryzae sp. nov., Geothrix edaphica sp. nov., Geothrix rubra sp. nov., and Geothrix limicola sp. nov., six novel members of Acidobacteriota isolated from soils.</title>
        <authorList>
            <person name="Itoh H."/>
            <person name="Sugisawa Y."/>
            <person name="Mise K."/>
            <person name="Xu Z."/>
            <person name="Kuniyasu M."/>
            <person name="Ushijima N."/>
            <person name="Kawano K."/>
            <person name="Kobayashi E."/>
            <person name="Shiratori Y."/>
            <person name="Masuda Y."/>
            <person name="Senoo K."/>
        </authorList>
    </citation>
    <scope>NUCLEOTIDE SEQUENCE</scope>
    <source>
        <strain evidence="1">Red802</strain>
    </source>
</reference>
<evidence type="ECO:0000313" key="2">
    <source>
        <dbReference type="Proteomes" id="UP001165044"/>
    </source>
</evidence>
<dbReference type="SUPFAM" id="SSF48452">
    <property type="entry name" value="TPR-like"/>
    <property type="match status" value="1"/>
</dbReference>
<dbReference type="Pfam" id="PF14559">
    <property type="entry name" value="TPR_19"/>
    <property type="match status" value="2"/>
</dbReference>
<accession>A0ABQ5PTZ8</accession>
<keyword evidence="2" id="KW-1185">Reference proteome</keyword>
<dbReference type="Gene3D" id="1.25.40.10">
    <property type="entry name" value="Tetratricopeptide repeat domain"/>
    <property type="match status" value="2"/>
</dbReference>
<gene>
    <name evidence="1" type="ORF">GETHED_01520</name>
</gene>
<name>A0ABQ5PTZ8_9BACT</name>
<protein>
    <recommendedName>
        <fullName evidence="3">Tetratricopeptide repeat protein</fullName>
    </recommendedName>
</protein>
<dbReference type="InterPro" id="IPR011990">
    <property type="entry name" value="TPR-like_helical_dom_sf"/>
</dbReference>
<sequence length="565" mass="62983">MIHPAPPALQEPAPTPDAATLLRQARDLRSQKRLPEAVAVYTRMLELWKDHPDALLERARTLSWMKRFDEAIRDLKRHREVHPELAAESEPVLARVTAWSRQFKEAIRILQPYVARGDRQATLDTATYLSWDGQLNRSLALTGAWLKAHPADRDFLINRGRVLGWRGRHDQARRTYQEVLLQSPGDREARLGLAQLDLWAGDPEAADQRLAGLGPEDARTPEAELLRAQIDQRMGRLRQARTRTEAQLGNPDIREDAQSRLRGLVDAQGPWIELSQIRTDSNEGLRAQAQRVDAAVPFFDGSLRLGGAFDLLSQSGGTERKPREWSLGISHPLGSRLRASAQVGRVDDVGGEPASFHNLSLGLRAAPGLTLVLSHSAAPNLATPLAVDLRTYTRTWTLGGNWVFNQTLDHVGLSLDRAFLSAGAARTGLRLEAGQRFPVEGGEWRAGLSSRLIDQDRSLRLGFFNPERYRYYGATAGASARREERWELALDAWGGRQTVNQASSQFTWGYTVAATWTPGGSAASLFASWDQSVAGLPISDPLDPSSYRDHTLRFGIRIRGNRWIW</sequence>
<dbReference type="SMART" id="SM00028">
    <property type="entry name" value="TPR"/>
    <property type="match status" value="3"/>
</dbReference>
<comment type="caution">
    <text evidence="1">The sequence shown here is derived from an EMBL/GenBank/DDBJ whole genome shotgun (WGS) entry which is preliminary data.</text>
</comment>
<dbReference type="EMBL" id="BSDC01000001">
    <property type="protein sequence ID" value="GLH65788.1"/>
    <property type="molecule type" value="Genomic_DNA"/>
</dbReference>
<dbReference type="RefSeq" id="WP_285605879.1">
    <property type="nucleotide sequence ID" value="NZ_BSDC01000001.1"/>
</dbReference>
<dbReference type="InterPro" id="IPR019734">
    <property type="entry name" value="TPR_rpt"/>
</dbReference>